<dbReference type="InterPro" id="IPR016913">
    <property type="entry name" value="UCP029215"/>
</dbReference>
<evidence type="ECO:0000256" key="1">
    <source>
        <dbReference type="SAM" id="MobiDB-lite"/>
    </source>
</evidence>
<dbReference type="RefSeq" id="WP_320715213.1">
    <property type="nucleotide sequence ID" value="NZ_JAXHOZ010000091.1"/>
</dbReference>
<evidence type="ECO:0000313" key="2">
    <source>
        <dbReference type="EMBL" id="MDY4380352.1"/>
    </source>
</evidence>
<comment type="caution">
    <text evidence="2">The sequence shown here is derived from an EMBL/GenBank/DDBJ whole genome shotgun (WGS) entry which is preliminary data.</text>
</comment>
<feature type="region of interest" description="Disordered" evidence="1">
    <location>
        <begin position="235"/>
        <end position="282"/>
    </location>
</feature>
<feature type="compositionally biased region" description="Low complexity" evidence="1">
    <location>
        <begin position="235"/>
        <end position="247"/>
    </location>
</feature>
<dbReference type="EMBL" id="JAXHOZ010000091">
    <property type="protein sequence ID" value="MDY4380352.1"/>
    <property type="molecule type" value="Genomic_DNA"/>
</dbReference>
<dbReference type="Proteomes" id="UP001269968">
    <property type="component" value="Unassembled WGS sequence"/>
</dbReference>
<feature type="compositionally biased region" description="Acidic residues" evidence="1">
    <location>
        <begin position="262"/>
        <end position="280"/>
    </location>
</feature>
<name>A0AAW9HGI3_9GAMM</name>
<dbReference type="Pfam" id="PF09979">
    <property type="entry name" value="DUF2213"/>
    <property type="match status" value="1"/>
</dbReference>
<organism evidence="2 3">
    <name type="scientific">Pectobacterium brasiliense</name>
    <dbReference type="NCBI Taxonomy" id="180957"/>
    <lineage>
        <taxon>Bacteria</taxon>
        <taxon>Pseudomonadati</taxon>
        <taxon>Pseudomonadota</taxon>
        <taxon>Gammaproteobacteria</taxon>
        <taxon>Enterobacterales</taxon>
        <taxon>Pectobacteriaceae</taxon>
        <taxon>Pectobacterium</taxon>
    </lineage>
</organism>
<accession>A0AAW9HGI3</accession>
<gene>
    <name evidence="2" type="ORF">SOV92_21530</name>
</gene>
<reference evidence="2" key="1">
    <citation type="submission" date="2023-11" db="EMBL/GenBank/DDBJ databases">
        <title>Comparative genomics revealed phylogeny of phytopathogenic Pectobacterium aroidearum based on whole-genome sequencing and function of putative horizontal acquire islands in P. aroidearum PccS1.</title>
        <authorList>
            <person name="Fan J."/>
            <person name="Yang L."/>
        </authorList>
    </citation>
    <scope>NUCLEOTIDE SEQUENCE</scope>
    <source>
        <strain evidence="2">NJAU140</strain>
    </source>
</reference>
<dbReference type="AlphaFoldDB" id="A0AAW9HGI3"/>
<protein>
    <submittedName>
        <fullName evidence="2">DUF2213 domain-containing protein</fullName>
    </submittedName>
</protein>
<sequence>MTQRVYDINGWPEIPDNPISMAGVFEYLGKRIPGAPDPDKIYYVWRPEEELEDPDCIESFKLLPWTDDHPPGLLGDDDEGLTPPEEKGIQGVIGERVYYKDGVLRGNIKLFSKAMKMLIEAGKKELSPGYRSKYEWKTGVATGVADGQPYDVIQRKIRGNHLSLVDEGRQGPAVAVLDAVTLDAKDIQMADDNENKAATTTDNDETQNSQVSLEEGIKIFMTMLPVLQKLVSATAAAPAEETPPATTTDEDTPPENQPAQTTDEDDPNAAATQDDDDEDKETAAALDSMDKRLTGLEKNSVKAVLREIRQRDDLAEKLSWHVGTFDAAEMTTADVAAYGVKKLGISAPKGQEMTFLKGYLDGASAAATNSGRHTVTLDSADENSVVMKYVKGAK</sequence>
<proteinExistence type="predicted"/>
<evidence type="ECO:0000313" key="3">
    <source>
        <dbReference type="Proteomes" id="UP001269968"/>
    </source>
</evidence>